<gene>
    <name evidence="1" type="ORF">BDFB_004678</name>
</gene>
<sequence length="31" mass="3501">MNKSKGGADDKWRQRSLLCVLFTPSTYLVSV</sequence>
<evidence type="ECO:0000313" key="1">
    <source>
        <dbReference type="EMBL" id="RZC37056.1"/>
    </source>
</evidence>
<protein>
    <submittedName>
        <fullName evidence="1">Uncharacterized protein</fullName>
    </submittedName>
</protein>
<dbReference type="EMBL" id="QDEB01056079">
    <property type="protein sequence ID" value="RZC37056.1"/>
    <property type="molecule type" value="Genomic_DNA"/>
</dbReference>
<name>A0A482VWG1_ASBVE</name>
<keyword evidence="2" id="KW-1185">Reference proteome</keyword>
<proteinExistence type="predicted"/>
<accession>A0A482VWG1</accession>
<dbReference type="AlphaFoldDB" id="A0A482VWG1"/>
<reference evidence="1 2" key="1">
    <citation type="submission" date="2017-03" db="EMBL/GenBank/DDBJ databases">
        <title>Genome of the blue death feigning beetle - Asbolus verrucosus.</title>
        <authorList>
            <person name="Rider S.D."/>
        </authorList>
    </citation>
    <scope>NUCLEOTIDE SEQUENCE [LARGE SCALE GENOMIC DNA]</scope>
    <source>
        <strain evidence="1">Butters</strain>
        <tissue evidence="1">Head and leg muscle</tissue>
    </source>
</reference>
<evidence type="ECO:0000313" key="2">
    <source>
        <dbReference type="Proteomes" id="UP000292052"/>
    </source>
</evidence>
<dbReference type="Proteomes" id="UP000292052">
    <property type="component" value="Unassembled WGS sequence"/>
</dbReference>
<organism evidence="1 2">
    <name type="scientific">Asbolus verrucosus</name>
    <name type="common">Desert ironclad beetle</name>
    <dbReference type="NCBI Taxonomy" id="1661398"/>
    <lineage>
        <taxon>Eukaryota</taxon>
        <taxon>Metazoa</taxon>
        <taxon>Ecdysozoa</taxon>
        <taxon>Arthropoda</taxon>
        <taxon>Hexapoda</taxon>
        <taxon>Insecta</taxon>
        <taxon>Pterygota</taxon>
        <taxon>Neoptera</taxon>
        <taxon>Endopterygota</taxon>
        <taxon>Coleoptera</taxon>
        <taxon>Polyphaga</taxon>
        <taxon>Cucujiformia</taxon>
        <taxon>Tenebrionidae</taxon>
        <taxon>Pimeliinae</taxon>
        <taxon>Asbolus</taxon>
    </lineage>
</organism>
<comment type="caution">
    <text evidence="1">The sequence shown here is derived from an EMBL/GenBank/DDBJ whole genome shotgun (WGS) entry which is preliminary data.</text>
</comment>